<feature type="region of interest" description="Disordered" evidence="1">
    <location>
        <begin position="805"/>
        <end position="913"/>
    </location>
</feature>
<feature type="region of interest" description="Disordered" evidence="1">
    <location>
        <begin position="698"/>
        <end position="720"/>
    </location>
</feature>
<dbReference type="GO" id="GO:0005516">
    <property type="term" value="F:calmodulin binding"/>
    <property type="evidence" value="ECO:0007669"/>
    <property type="project" value="InterPro"/>
</dbReference>
<feature type="compositionally biased region" description="Polar residues" evidence="1">
    <location>
        <begin position="85"/>
        <end position="102"/>
    </location>
</feature>
<name>A0A161ZRG7_DAUCS</name>
<dbReference type="OMA" id="HEEMSMG"/>
<dbReference type="SMART" id="SM01054">
    <property type="entry name" value="CaM_binding"/>
    <property type="match status" value="1"/>
</dbReference>
<dbReference type="Proteomes" id="UP000077755">
    <property type="component" value="Chromosome 6"/>
</dbReference>
<dbReference type="InterPro" id="IPR044681">
    <property type="entry name" value="PICBP-like"/>
</dbReference>
<feature type="compositionally biased region" description="Polar residues" evidence="1">
    <location>
        <begin position="109"/>
        <end position="118"/>
    </location>
</feature>
<reference evidence="3" key="1">
    <citation type="journal article" date="2016" name="Nat. Genet.">
        <title>A high-quality carrot genome assembly provides new insights into carotenoid accumulation and asterid genome evolution.</title>
        <authorList>
            <person name="Iorizzo M."/>
            <person name="Ellison S."/>
            <person name="Senalik D."/>
            <person name="Zeng P."/>
            <person name="Satapoomin P."/>
            <person name="Huang J."/>
            <person name="Bowman M."/>
            <person name="Iovene M."/>
            <person name="Sanseverino W."/>
            <person name="Cavagnaro P."/>
            <person name="Yildiz M."/>
            <person name="Macko-Podgorni A."/>
            <person name="Moranska E."/>
            <person name="Grzebelus E."/>
            <person name="Grzebelus D."/>
            <person name="Ashrafi H."/>
            <person name="Zheng Z."/>
            <person name="Cheng S."/>
            <person name="Spooner D."/>
            <person name="Van Deynze A."/>
            <person name="Simon P."/>
        </authorList>
    </citation>
    <scope>NUCLEOTIDE SEQUENCE [LARGE SCALE GENOMIC DNA]</scope>
    <source>
        <tissue evidence="3">Leaf</tissue>
    </source>
</reference>
<feature type="compositionally biased region" description="Polar residues" evidence="1">
    <location>
        <begin position="127"/>
        <end position="142"/>
    </location>
</feature>
<feature type="domain" description="Calmodulin-binding" evidence="2">
    <location>
        <begin position="857"/>
        <end position="966"/>
    </location>
</feature>
<dbReference type="PANTHER" id="PTHR33923">
    <property type="entry name" value="CALMODULIN-BINDING PROTEIN-RELATED"/>
    <property type="match status" value="1"/>
</dbReference>
<evidence type="ECO:0000313" key="4">
    <source>
        <dbReference type="EMBL" id="WOH04416.1"/>
    </source>
</evidence>
<evidence type="ECO:0000313" key="5">
    <source>
        <dbReference type="Proteomes" id="UP000077755"/>
    </source>
</evidence>
<dbReference type="AlphaFoldDB" id="A0A161ZRG7"/>
<dbReference type="InterPro" id="IPR012417">
    <property type="entry name" value="CaM-bd_dom_pln"/>
</dbReference>
<sequence>MIQRKLADKLGIQADHVESKKGSSPSRKQDIKNEGAADLKKTMDKSGSVQHLDTESLRSSPTFHIPKPGKPTTSDHVRTRAATPRRQSMEGSPNYMKSTSSFDARRECSQVSSQTPQNIMIRKSMSPMKSNESRLSSGSVNKTVGGLARTSGLKVARTLIKTPSFKPARISTKKYPPSALCKDFDVRKPTCSTTLKDSKMPMYLELSAGATESEGTSAMKVCSYTYCSLNGHHHAPLPPLKSFLSTKRRMLKAQKAIKVGCLSPRRAKPLRERMVKIDAKQVILAEIPPAKAMDSDSRPITPCLHEKQTDFFVEIYSKIGDDDTARGEVSESLSSTALGSVIEFEENLEAKKGQDVVADATVHSVPGAQEDDILDCLRAQCSKDENSQPISQYGPSDFKAPEVESEEGHYYEPGLNDVTNLKPKVTDIYSGLNVKSISISDDNTNNSYEDILADEVQVGFYDERSVSSGAWSDDGDSDLDGSYHNKDLEEPYSTCDGNCESVETQVRENSISHSFEEFQAKSAEKSTVPEASTDEKDGTCEPVETQITENLISHLTEEFHATSVAKSKVPGASDEIPRLNFQLGSDAIACSTDVEEVFDLQGGKAAKQELVCQSLYQDFVEQDQDETHKNCNAAFNNMEVFELDSTGESTSSDDVLESFHTKTENEDAGKEDHEEMISRNDATDEMEQKEPLSVESFDGIQTSNSLRESEQEKPIADPTEGVEIKEKLLAAQHSVGSLPFELLEEMPDSIAVNKDHSKQTHVTIPSETNQSHADETLLYESNGVENHEYPEIGQYQLHTYEFKTSKNSDDQMQSGPAVLRATPNQNQEADTVEGEKRTETDAEETSIIEKSSGTTLKGDYMSNANRTSNEEMSQISKHLSWTFGSRKPDAESEDVRDFNPREPNFLPEEPELEPEKVDLRHQLMDERKNSEEWMVDYALRQAVTRLAPARSKKVILLVEAFEKVLPAPS</sequence>
<evidence type="ECO:0000313" key="3">
    <source>
        <dbReference type="EMBL" id="KZM90282.1"/>
    </source>
</evidence>
<feature type="compositionally biased region" description="Basic and acidic residues" evidence="1">
    <location>
        <begin position="886"/>
        <end position="900"/>
    </location>
</feature>
<feature type="compositionally biased region" description="Basic and acidic residues" evidence="1">
    <location>
        <begin position="15"/>
        <end position="44"/>
    </location>
</feature>
<evidence type="ECO:0000259" key="2">
    <source>
        <dbReference type="SMART" id="SM01054"/>
    </source>
</evidence>
<feature type="region of interest" description="Disordered" evidence="1">
    <location>
        <begin position="1"/>
        <end position="143"/>
    </location>
</feature>
<protein>
    <recommendedName>
        <fullName evidence="2">Calmodulin-binding domain-containing protein</fullName>
    </recommendedName>
</protein>
<evidence type="ECO:0000256" key="1">
    <source>
        <dbReference type="SAM" id="MobiDB-lite"/>
    </source>
</evidence>
<dbReference type="STRING" id="79200.A0A161ZRG7"/>
<feature type="compositionally biased region" description="Polar residues" evidence="1">
    <location>
        <begin position="862"/>
        <end position="883"/>
    </location>
</feature>
<proteinExistence type="predicted"/>
<dbReference type="PANTHER" id="PTHR33923:SF2">
    <property type="entry name" value="CALMODULIN-BINDING PROTEIN-RELATED"/>
    <property type="match status" value="1"/>
</dbReference>
<reference evidence="4" key="2">
    <citation type="submission" date="2022-03" db="EMBL/GenBank/DDBJ databases">
        <title>Draft title - Genomic analysis of global carrot germplasm unveils the trajectory of domestication and the origin of high carotenoid orange carrot.</title>
        <authorList>
            <person name="Iorizzo M."/>
            <person name="Ellison S."/>
            <person name="Senalik D."/>
            <person name="Macko-Podgorni A."/>
            <person name="Grzebelus D."/>
            <person name="Bostan H."/>
            <person name="Rolling W."/>
            <person name="Curaba J."/>
            <person name="Simon P."/>
        </authorList>
    </citation>
    <scope>NUCLEOTIDE SEQUENCE</scope>
    <source>
        <tissue evidence="4">Leaf</tissue>
    </source>
</reference>
<dbReference type="EMBL" id="LNRQ01000006">
    <property type="protein sequence ID" value="KZM90282.1"/>
    <property type="molecule type" value="Genomic_DNA"/>
</dbReference>
<feature type="compositionally biased region" description="Polar residues" evidence="1">
    <location>
        <begin position="45"/>
        <end position="62"/>
    </location>
</feature>
<dbReference type="Gramene" id="KZM90282">
    <property type="protein sequence ID" value="KZM90282"/>
    <property type="gene ID" value="DCAR_022353"/>
</dbReference>
<dbReference type="Pfam" id="PF07839">
    <property type="entry name" value="CaM_binding"/>
    <property type="match status" value="1"/>
</dbReference>
<accession>A0A161ZRG7</accession>
<gene>
    <name evidence="3" type="ORF">DCAR_022353</name>
    <name evidence="4" type="ORF">DCAR_0623825</name>
</gene>
<organism evidence="3">
    <name type="scientific">Daucus carota subsp. sativus</name>
    <name type="common">Carrot</name>
    <dbReference type="NCBI Taxonomy" id="79200"/>
    <lineage>
        <taxon>Eukaryota</taxon>
        <taxon>Viridiplantae</taxon>
        <taxon>Streptophyta</taxon>
        <taxon>Embryophyta</taxon>
        <taxon>Tracheophyta</taxon>
        <taxon>Spermatophyta</taxon>
        <taxon>Magnoliopsida</taxon>
        <taxon>eudicotyledons</taxon>
        <taxon>Gunneridae</taxon>
        <taxon>Pentapetalae</taxon>
        <taxon>asterids</taxon>
        <taxon>campanulids</taxon>
        <taxon>Apiales</taxon>
        <taxon>Apiaceae</taxon>
        <taxon>Apioideae</taxon>
        <taxon>Scandiceae</taxon>
        <taxon>Daucinae</taxon>
        <taxon>Daucus</taxon>
        <taxon>Daucus sect. Daucus</taxon>
    </lineage>
</organism>
<keyword evidence="5" id="KW-1185">Reference proteome</keyword>
<dbReference type="EMBL" id="CP093348">
    <property type="protein sequence ID" value="WOH04416.1"/>
    <property type="molecule type" value="Genomic_DNA"/>
</dbReference>
<feature type="region of interest" description="Disordered" evidence="1">
    <location>
        <begin position="517"/>
        <end position="538"/>
    </location>
</feature>